<dbReference type="EMBL" id="MG592591">
    <property type="protein sequence ID" value="AUR96401.1"/>
    <property type="molecule type" value="Genomic_DNA"/>
</dbReference>
<name>A0A2I7RRW8_9CAUD</name>
<gene>
    <name evidence="1" type="ORF">NVP1224A_34</name>
</gene>
<evidence type="ECO:0000313" key="2">
    <source>
        <dbReference type="Proteomes" id="UP000277460"/>
    </source>
</evidence>
<organism evidence="1 2">
    <name type="scientific">Vibrio phage 1.224.A._10N.261.48.B1</name>
    <dbReference type="NCBI Taxonomy" id="1881226"/>
    <lineage>
        <taxon>Viruses</taxon>
        <taxon>Duplodnaviria</taxon>
        <taxon>Heunggongvirae</taxon>
        <taxon>Uroviricota</taxon>
        <taxon>Caudoviricetes</taxon>
        <taxon>Schitoviridae</taxon>
        <taxon>Mukerjeevirus</taxon>
        <taxon>Mukerjeevirus mv48B1</taxon>
    </lineage>
</organism>
<protein>
    <submittedName>
        <fullName evidence="1">Uncharacterized protein</fullName>
    </submittedName>
</protein>
<evidence type="ECO:0000313" key="1">
    <source>
        <dbReference type="EMBL" id="AUR96401.1"/>
    </source>
</evidence>
<keyword evidence="2" id="KW-1185">Reference proteome</keyword>
<dbReference type="Proteomes" id="UP000277460">
    <property type="component" value="Segment"/>
</dbReference>
<sequence length="348" mass="37965">MSIISIFAGHVSVNAHEDFRLFINASPQTDTNGETLIKNQIQPNTSTTYRGAYIGMGNVEAGVPLTSKETWVKMDYRSMDRATSHAPRFGLRATDGTEILVVNTLDYSFGAAQTDLNFFGTRMYVLHQGSIGRIPIDARITVDSGTLVGTVRLYIGLVHIGDYTKQLTADQAAKVPYQLFYRNILNDRSEDNRIYQMMATQGEPTTNKKLKVISLDGDGTFSDFNGTVTDINETVSTPSLNTVDTTVPDAKSTFTTEAISQVAKESYKVTSIIPAALATAGAGTLNNLEFICTDGVTVHTLGVQRQISSEIGTESIMTNETINPFTGTAFTMEDLDILEFGFRAKSEV</sequence>
<accession>A0A2I7RRW8</accession>
<proteinExistence type="predicted"/>
<reference evidence="1 2" key="1">
    <citation type="submission" date="2017-11" db="EMBL/GenBank/DDBJ databases">
        <title>A major lineage of nontailed dsDNA viruses as unrecognized killers of marine bacteria.</title>
        <authorList>
            <person name="Kauffman K.M."/>
            <person name="Hussain F.A."/>
            <person name="Yang J."/>
            <person name="Arevalo P."/>
            <person name="Brown J.M."/>
            <person name="Chang W.K."/>
            <person name="VanInsberghe D."/>
            <person name="Elsherbini J."/>
            <person name="Cutler M.B."/>
            <person name="Kelly L."/>
            <person name="Polz M.F."/>
        </authorList>
    </citation>
    <scope>NUCLEOTIDE SEQUENCE [LARGE SCALE GENOMIC DNA]</scope>
</reference>